<gene>
    <name evidence="2" type="ORF">Cni_G26044</name>
</gene>
<dbReference type="GO" id="GO:0006633">
    <property type="term" value="P:fatty acid biosynthetic process"/>
    <property type="evidence" value="ECO:0007669"/>
    <property type="project" value="TreeGrafter"/>
</dbReference>
<feature type="domain" description="MaoC-like" evidence="1">
    <location>
        <begin position="44"/>
        <end position="112"/>
    </location>
</feature>
<reference evidence="2 3" key="1">
    <citation type="submission" date="2023-10" db="EMBL/GenBank/DDBJ databases">
        <title>Chromosome-scale genome assembly provides insights into flower coloration mechanisms of Canna indica.</title>
        <authorList>
            <person name="Li C."/>
        </authorList>
    </citation>
    <scope>NUCLEOTIDE SEQUENCE [LARGE SCALE GENOMIC DNA]</scope>
    <source>
        <tissue evidence="2">Flower</tissue>
    </source>
</reference>
<dbReference type="Gene3D" id="3.10.129.10">
    <property type="entry name" value="Hotdog Thioesterase"/>
    <property type="match status" value="1"/>
</dbReference>
<dbReference type="Pfam" id="PF01575">
    <property type="entry name" value="MaoC_dehydratas"/>
    <property type="match status" value="1"/>
</dbReference>
<dbReference type="GO" id="GO:0019171">
    <property type="term" value="F:(3R)-hydroxyacyl-[acyl-carrier-protein] dehydratase activity"/>
    <property type="evidence" value="ECO:0007669"/>
    <property type="project" value="TreeGrafter"/>
</dbReference>
<dbReference type="EMBL" id="CP136897">
    <property type="protein sequence ID" value="WOL17255.1"/>
    <property type="molecule type" value="Genomic_DNA"/>
</dbReference>
<organism evidence="2 3">
    <name type="scientific">Canna indica</name>
    <name type="common">Indian-shot</name>
    <dbReference type="NCBI Taxonomy" id="4628"/>
    <lineage>
        <taxon>Eukaryota</taxon>
        <taxon>Viridiplantae</taxon>
        <taxon>Streptophyta</taxon>
        <taxon>Embryophyta</taxon>
        <taxon>Tracheophyta</taxon>
        <taxon>Spermatophyta</taxon>
        <taxon>Magnoliopsida</taxon>
        <taxon>Liliopsida</taxon>
        <taxon>Zingiberales</taxon>
        <taxon>Cannaceae</taxon>
        <taxon>Canna</taxon>
    </lineage>
</organism>
<dbReference type="InterPro" id="IPR050965">
    <property type="entry name" value="UPF0336/Enoyl-CoA_hydratase"/>
</dbReference>
<proteinExistence type="predicted"/>
<evidence type="ECO:0000313" key="2">
    <source>
        <dbReference type="EMBL" id="WOL17255.1"/>
    </source>
</evidence>
<dbReference type="AlphaFoldDB" id="A0AAQ3KZ10"/>
<dbReference type="PANTHER" id="PTHR43437:SF3">
    <property type="entry name" value="HYDROXYACYL-THIOESTER DEHYDRATASE TYPE 2, MITOCHONDRIAL"/>
    <property type="match status" value="1"/>
</dbReference>
<protein>
    <recommendedName>
        <fullName evidence="1">MaoC-like domain-containing protein</fullName>
    </recommendedName>
</protein>
<dbReference type="Proteomes" id="UP001327560">
    <property type="component" value="Chromosome 8"/>
</dbReference>
<sequence>MMQLGRFFRIVPSRSGFVDFCSLFSSSTPSESAKTLLRIGDVLRESRRFSESDVTRFSDVSGDRNPIHLDAEFARAVAGFDGGPLVHGMLVASLFPSVIASHFSLFSSIMLSFWSFENLGCKYFLNHYKAICRCF</sequence>
<dbReference type="InterPro" id="IPR002539">
    <property type="entry name" value="MaoC-like_dom"/>
</dbReference>
<keyword evidence="3" id="KW-1185">Reference proteome</keyword>
<evidence type="ECO:0000313" key="3">
    <source>
        <dbReference type="Proteomes" id="UP001327560"/>
    </source>
</evidence>
<name>A0AAQ3KZ10_9LILI</name>
<dbReference type="GO" id="GO:0005739">
    <property type="term" value="C:mitochondrion"/>
    <property type="evidence" value="ECO:0007669"/>
    <property type="project" value="TreeGrafter"/>
</dbReference>
<dbReference type="InterPro" id="IPR029069">
    <property type="entry name" value="HotDog_dom_sf"/>
</dbReference>
<dbReference type="PANTHER" id="PTHR43437">
    <property type="entry name" value="HYDROXYACYL-THIOESTER DEHYDRATASE TYPE 2, MITOCHONDRIAL-RELATED"/>
    <property type="match status" value="1"/>
</dbReference>
<evidence type="ECO:0000259" key="1">
    <source>
        <dbReference type="Pfam" id="PF01575"/>
    </source>
</evidence>
<dbReference type="SUPFAM" id="SSF54637">
    <property type="entry name" value="Thioesterase/thiol ester dehydrase-isomerase"/>
    <property type="match status" value="1"/>
</dbReference>
<accession>A0AAQ3KZ10</accession>